<feature type="domain" description="Zn(2)-C6 fungal-type" evidence="7">
    <location>
        <begin position="39"/>
        <end position="68"/>
    </location>
</feature>
<feature type="compositionally biased region" description="Basic and acidic residues" evidence="6">
    <location>
        <begin position="10"/>
        <end position="19"/>
    </location>
</feature>
<dbReference type="CDD" id="cd00067">
    <property type="entry name" value="GAL4"/>
    <property type="match status" value="1"/>
</dbReference>
<dbReference type="Proteomes" id="UP000053958">
    <property type="component" value="Unassembled WGS sequence"/>
</dbReference>
<dbReference type="GeneID" id="25314034"/>
<keyword evidence="2" id="KW-0805">Transcription regulation</keyword>
<dbReference type="Pfam" id="PF04082">
    <property type="entry name" value="Fungal_trans"/>
    <property type="match status" value="1"/>
</dbReference>
<dbReference type="InterPro" id="IPR001138">
    <property type="entry name" value="Zn2Cys6_DnaBD"/>
</dbReference>
<evidence type="ECO:0000256" key="4">
    <source>
        <dbReference type="ARBA" id="ARBA00023163"/>
    </source>
</evidence>
<dbReference type="Gene3D" id="4.10.240.10">
    <property type="entry name" value="Zn(2)-C6 fungal-type DNA-binding domain"/>
    <property type="match status" value="1"/>
</dbReference>
<evidence type="ECO:0000256" key="3">
    <source>
        <dbReference type="ARBA" id="ARBA00023125"/>
    </source>
</evidence>
<dbReference type="CDD" id="cd12148">
    <property type="entry name" value="fungal_TF_MHR"/>
    <property type="match status" value="1"/>
</dbReference>
<evidence type="ECO:0000256" key="5">
    <source>
        <dbReference type="ARBA" id="ARBA00023242"/>
    </source>
</evidence>
<keyword evidence="5" id="KW-0539">Nucleus</keyword>
<feature type="region of interest" description="Disordered" evidence="6">
    <location>
        <begin position="1"/>
        <end position="30"/>
    </location>
</feature>
<dbReference type="InterPro" id="IPR036864">
    <property type="entry name" value="Zn2-C6_fun-type_DNA-bd_sf"/>
</dbReference>
<name>A0A0F4Z2J0_RASE3</name>
<feature type="region of interest" description="Disordered" evidence="6">
    <location>
        <begin position="201"/>
        <end position="222"/>
    </location>
</feature>
<evidence type="ECO:0000313" key="9">
    <source>
        <dbReference type="Proteomes" id="UP000053958"/>
    </source>
</evidence>
<evidence type="ECO:0000313" key="8">
    <source>
        <dbReference type="EMBL" id="KKA24296.1"/>
    </source>
</evidence>
<dbReference type="PROSITE" id="PS00463">
    <property type="entry name" value="ZN2_CY6_FUNGAL_1"/>
    <property type="match status" value="1"/>
</dbReference>
<reference evidence="8 9" key="1">
    <citation type="submission" date="2015-04" db="EMBL/GenBank/DDBJ databases">
        <authorList>
            <person name="Heijne W.H."/>
            <person name="Fedorova N.D."/>
            <person name="Nierman W.C."/>
            <person name="Vollebregt A.W."/>
            <person name="Zhao Z."/>
            <person name="Wu L."/>
            <person name="Kumar M."/>
            <person name="Stam H."/>
            <person name="van den Berg M.A."/>
            <person name="Pel H.J."/>
        </authorList>
    </citation>
    <scope>NUCLEOTIDE SEQUENCE [LARGE SCALE GENOMIC DNA]</scope>
    <source>
        <strain evidence="8 9">CBS 393.64</strain>
    </source>
</reference>
<keyword evidence="9" id="KW-1185">Reference proteome</keyword>
<gene>
    <name evidence="8" type="ORF">T310_1683</name>
</gene>
<dbReference type="Pfam" id="PF00172">
    <property type="entry name" value="Zn_clus"/>
    <property type="match status" value="1"/>
</dbReference>
<dbReference type="OrthoDB" id="10250282at2759"/>
<sequence>MVLEQPQEPRQQHQQEADSKPPTPVIARRKFAKPPVKVACLACRASRTRCDGQEPCSSCVNKGRKCSYLPSKRGGPRKKKVPAPAAPPAEVSQNGSWNPALVPATRYEEADAAMFGQIDPMSLPGAGLRHLDFQDVHGMFDGMFIPREGEHPPAVPQSAPTPVRKQPMVRAYGSEQDILNAYYDFIHPYFPVLPPRVTGPCPDQPLDHAGSQPNSLSEEPSLVYQPCSPLSLAISAILALVPHPNDPDPSDPSSVLLRRSYAQTYARLATTSIEADGELIDSVTQPSQALNYAQPSINRQPLHPRTPVELEAILALLILCVYEYAQRGNLMKMRYRAGQALVIAMNMSLHALGPEQDDFSEARRRAWWMTYYCVLQGAIITSNPPTVMINDPRFTTPYPHFASDPEGWSILIQAQQVLVTASQFAVDLHRCIKSRSNMQFIYEQMKQLDAWATSVMTQANTPPSVPPPGHLNNGTEFITARSIRAIARIKVSSAHIKTHRFRAFSDIPIFLKKHCDLSPQNSNPENPYHMMNANREINPISCQCHGFETSAHLLGGEYSGSPSESSTSSGSGSLNPHYCGLGPGFPFSSQHSAKVCLRAALFISHMFQSLPYPQPFRHSNQAGPGSQLEPYPDPARLDPRTQLPRTMPSFACCAMQSSYALLMLFYKTRVAQQGPSDAERDSENPSSTERLVDELRHGLERIIGAVTNYSRAFEALDGMRDEIESAFRTAFSQS</sequence>
<dbReference type="PROSITE" id="PS50048">
    <property type="entry name" value="ZN2_CY6_FUNGAL_2"/>
    <property type="match status" value="1"/>
</dbReference>
<dbReference type="GO" id="GO:0006351">
    <property type="term" value="P:DNA-templated transcription"/>
    <property type="evidence" value="ECO:0007669"/>
    <property type="project" value="InterPro"/>
</dbReference>
<dbReference type="GO" id="GO:0003677">
    <property type="term" value="F:DNA binding"/>
    <property type="evidence" value="ECO:0007669"/>
    <property type="project" value="UniProtKB-KW"/>
</dbReference>
<evidence type="ECO:0000256" key="6">
    <source>
        <dbReference type="SAM" id="MobiDB-lite"/>
    </source>
</evidence>
<evidence type="ECO:0000256" key="2">
    <source>
        <dbReference type="ARBA" id="ARBA00023015"/>
    </source>
</evidence>
<dbReference type="GO" id="GO:0008270">
    <property type="term" value="F:zinc ion binding"/>
    <property type="evidence" value="ECO:0007669"/>
    <property type="project" value="InterPro"/>
</dbReference>
<dbReference type="PANTHER" id="PTHR47431">
    <property type="entry name" value="ZN(II)2CYS6 TRANSCRIPTION FACTOR (EUROFUNG)-RELATED"/>
    <property type="match status" value="1"/>
</dbReference>
<dbReference type="InterPro" id="IPR007219">
    <property type="entry name" value="XnlR_reg_dom"/>
</dbReference>
<comment type="caution">
    <text evidence="8">The sequence shown here is derived from an EMBL/GenBank/DDBJ whole genome shotgun (WGS) entry which is preliminary data.</text>
</comment>
<feature type="region of interest" description="Disordered" evidence="6">
    <location>
        <begin position="68"/>
        <end position="97"/>
    </location>
</feature>
<dbReference type="RefSeq" id="XP_013330908.1">
    <property type="nucleotide sequence ID" value="XM_013475454.1"/>
</dbReference>
<accession>A0A0F4Z2J0</accession>
<evidence type="ECO:0000259" key="7">
    <source>
        <dbReference type="PROSITE" id="PS50048"/>
    </source>
</evidence>
<dbReference type="SUPFAM" id="SSF57701">
    <property type="entry name" value="Zn2/Cys6 DNA-binding domain"/>
    <property type="match status" value="1"/>
</dbReference>
<keyword evidence="4" id="KW-0804">Transcription</keyword>
<dbReference type="EMBL" id="LASV01000069">
    <property type="protein sequence ID" value="KKA24296.1"/>
    <property type="molecule type" value="Genomic_DNA"/>
</dbReference>
<proteinExistence type="predicted"/>
<keyword evidence="3" id="KW-0238">DNA-binding</keyword>
<dbReference type="PANTHER" id="PTHR47431:SF5">
    <property type="entry name" value="ZN(II)2CYS6 TRANSCRIPTION FACTOR (EUROFUNG)"/>
    <property type="match status" value="1"/>
</dbReference>
<dbReference type="GO" id="GO:0000981">
    <property type="term" value="F:DNA-binding transcription factor activity, RNA polymerase II-specific"/>
    <property type="evidence" value="ECO:0007669"/>
    <property type="project" value="InterPro"/>
</dbReference>
<organism evidence="8 9">
    <name type="scientific">Rasamsonia emersonii (strain ATCC 16479 / CBS 393.64 / IMI 116815)</name>
    <dbReference type="NCBI Taxonomy" id="1408163"/>
    <lineage>
        <taxon>Eukaryota</taxon>
        <taxon>Fungi</taxon>
        <taxon>Dikarya</taxon>
        <taxon>Ascomycota</taxon>
        <taxon>Pezizomycotina</taxon>
        <taxon>Eurotiomycetes</taxon>
        <taxon>Eurotiomycetidae</taxon>
        <taxon>Eurotiales</taxon>
        <taxon>Trichocomaceae</taxon>
        <taxon>Rasamsonia</taxon>
    </lineage>
</organism>
<feature type="region of interest" description="Disordered" evidence="6">
    <location>
        <begin position="614"/>
        <end position="634"/>
    </location>
</feature>
<dbReference type="SMART" id="SM00066">
    <property type="entry name" value="GAL4"/>
    <property type="match status" value="1"/>
</dbReference>
<dbReference type="AlphaFoldDB" id="A0A0F4Z2J0"/>
<keyword evidence="1" id="KW-0479">Metal-binding</keyword>
<evidence type="ECO:0000256" key="1">
    <source>
        <dbReference type="ARBA" id="ARBA00022723"/>
    </source>
</evidence>
<protein>
    <recommendedName>
        <fullName evidence="7">Zn(2)-C6 fungal-type domain-containing protein</fullName>
    </recommendedName>
</protein>
<dbReference type="STRING" id="1408163.A0A0F4Z2J0"/>